<dbReference type="RefSeq" id="WP_290285346.1">
    <property type="nucleotide sequence ID" value="NZ_JAUFQN010000019.1"/>
</dbReference>
<dbReference type="EMBL" id="JBHMFB010000029">
    <property type="protein sequence ID" value="MFB9090381.1"/>
    <property type="molecule type" value="Genomic_DNA"/>
</dbReference>
<comment type="caution">
    <text evidence="2">The sequence shown here is derived from an EMBL/GenBank/DDBJ whole genome shotgun (WGS) entry which is preliminary data.</text>
</comment>
<proteinExistence type="predicted"/>
<evidence type="ECO:0000313" key="2">
    <source>
        <dbReference type="EMBL" id="MFB9090381.1"/>
    </source>
</evidence>
<dbReference type="Proteomes" id="UP001589576">
    <property type="component" value="Unassembled WGS sequence"/>
</dbReference>
<dbReference type="Pfam" id="PF13557">
    <property type="entry name" value="Phenol_MetA_deg"/>
    <property type="match status" value="1"/>
</dbReference>
<organism evidence="2 3">
    <name type="scientific">Flavobacterium paronense</name>
    <dbReference type="NCBI Taxonomy" id="1392775"/>
    <lineage>
        <taxon>Bacteria</taxon>
        <taxon>Pseudomonadati</taxon>
        <taxon>Bacteroidota</taxon>
        <taxon>Flavobacteriia</taxon>
        <taxon>Flavobacteriales</taxon>
        <taxon>Flavobacteriaceae</taxon>
        <taxon>Flavobacterium</taxon>
    </lineage>
</organism>
<name>A0ABV5GGX5_9FLAO</name>
<accession>A0ABV5GGX5</accession>
<evidence type="ECO:0000313" key="3">
    <source>
        <dbReference type="Proteomes" id="UP001589576"/>
    </source>
</evidence>
<gene>
    <name evidence="2" type="ORF">ACFFUU_12260</name>
</gene>
<evidence type="ECO:0000256" key="1">
    <source>
        <dbReference type="SAM" id="SignalP"/>
    </source>
</evidence>
<dbReference type="InterPro" id="IPR025737">
    <property type="entry name" value="FApF"/>
</dbReference>
<feature type="chain" id="PRO_5045336414" evidence="1">
    <location>
        <begin position="23"/>
        <end position="317"/>
    </location>
</feature>
<protein>
    <submittedName>
        <fullName evidence="2">Transporter</fullName>
    </submittedName>
</protein>
<sequence length="317" mass="34640">MKKTIYMMVIALVATTYSYSQCACCAGAGTGAANGDFNNGILTLAKKQFVVETYTDYRHINQNLPPVTDVTDEEAPLTSMLIQSLGVRYGLTKSVTVSALVPYVFLHTDTGNDNGIGDLVVLGTFAVYNKNNFSLALQAGVELPTGIQKNANFDNTTVIVGSGSYDPMVGIVLAKRWDKLALQTNGLYKHTTNGFQDNYYGSIAIQNVSLSYSLKTGSAFCPLVTDTKTDDKPKQEISNLGWTVFGGYYGEWLDMLKEDGEVDHDSGYYMGFATLGNNISYKKWSFPLTVSLPVIQNMNGEQNTGGFRLRLGIIRSF</sequence>
<reference evidence="2 3" key="1">
    <citation type="submission" date="2024-09" db="EMBL/GenBank/DDBJ databases">
        <authorList>
            <person name="Sun Q."/>
            <person name="Mori K."/>
        </authorList>
    </citation>
    <scope>NUCLEOTIDE SEQUENCE [LARGE SCALE GENOMIC DNA]</scope>
    <source>
        <strain evidence="2 3">CECT 8460</strain>
    </source>
</reference>
<keyword evidence="3" id="KW-1185">Reference proteome</keyword>
<feature type="signal peptide" evidence="1">
    <location>
        <begin position="1"/>
        <end position="22"/>
    </location>
</feature>
<keyword evidence="1" id="KW-0732">Signal</keyword>